<gene>
    <name evidence="1" type="ORF">ODALV1_LOCUS24586</name>
</gene>
<protein>
    <submittedName>
        <fullName evidence="1">Uncharacterized protein</fullName>
    </submittedName>
</protein>
<comment type="caution">
    <text evidence="1">The sequence shown here is derived from an EMBL/GenBank/DDBJ whole genome shotgun (WGS) entry which is preliminary data.</text>
</comment>
<organism evidence="1 2">
    <name type="scientific">Orchesella dallaii</name>
    <dbReference type="NCBI Taxonomy" id="48710"/>
    <lineage>
        <taxon>Eukaryota</taxon>
        <taxon>Metazoa</taxon>
        <taxon>Ecdysozoa</taxon>
        <taxon>Arthropoda</taxon>
        <taxon>Hexapoda</taxon>
        <taxon>Collembola</taxon>
        <taxon>Entomobryomorpha</taxon>
        <taxon>Entomobryoidea</taxon>
        <taxon>Orchesellidae</taxon>
        <taxon>Orchesellinae</taxon>
        <taxon>Orchesella</taxon>
    </lineage>
</organism>
<accession>A0ABP1RPD0</accession>
<dbReference type="Proteomes" id="UP001642540">
    <property type="component" value="Unassembled WGS sequence"/>
</dbReference>
<name>A0ABP1RPD0_9HEXA</name>
<dbReference type="EMBL" id="CAXLJM020000092">
    <property type="protein sequence ID" value="CAL8132342.1"/>
    <property type="molecule type" value="Genomic_DNA"/>
</dbReference>
<reference evidence="1 2" key="1">
    <citation type="submission" date="2024-08" db="EMBL/GenBank/DDBJ databases">
        <authorList>
            <person name="Cucini C."/>
            <person name="Frati F."/>
        </authorList>
    </citation>
    <scope>NUCLEOTIDE SEQUENCE [LARGE SCALE GENOMIC DNA]</scope>
</reference>
<evidence type="ECO:0000313" key="1">
    <source>
        <dbReference type="EMBL" id="CAL8132342.1"/>
    </source>
</evidence>
<proteinExistence type="predicted"/>
<sequence>MFRLTLSTICQRHECNICLLTSYQAHPTRKVKPAAQSPIIANTAATTVIGTFSILQPMIATFTPTTINTKTVASKIPNTNCIAISSIFEVMYICLYPCIVE</sequence>
<evidence type="ECO:0000313" key="2">
    <source>
        <dbReference type="Proteomes" id="UP001642540"/>
    </source>
</evidence>
<keyword evidence="2" id="KW-1185">Reference proteome</keyword>